<dbReference type="InterPro" id="IPR036365">
    <property type="entry name" value="PGBD-like_sf"/>
</dbReference>
<keyword evidence="2" id="KW-0042">Antenna complex</keyword>
<dbReference type="Gene3D" id="1.25.10.10">
    <property type="entry name" value="Leucine-rich Repeat Variant"/>
    <property type="match status" value="1"/>
</dbReference>
<dbReference type="Gene3D" id="1.10.101.10">
    <property type="entry name" value="PGBD-like superfamily/PGBD"/>
    <property type="match status" value="1"/>
</dbReference>
<dbReference type="Proteomes" id="UP000010475">
    <property type="component" value="Chromosome"/>
</dbReference>
<keyword evidence="3" id="KW-0605">Phycobilisome</keyword>
<dbReference type="KEGG" id="csg:Cylst_6105"/>
<name>K9X7N3_9NOST</name>
<keyword evidence="6" id="KW-1133">Transmembrane helix</keyword>
<keyword evidence="6" id="KW-0472">Membrane</keyword>
<feature type="transmembrane region" description="Helical" evidence="6">
    <location>
        <begin position="156"/>
        <end position="177"/>
    </location>
</feature>
<protein>
    <submittedName>
        <fullName evidence="8">Putative peptidoglycan binding protein</fullName>
    </submittedName>
</protein>
<dbReference type="STRING" id="56107.Cylst_6105"/>
<organism evidence="8 9">
    <name type="scientific">Cylindrospermum stagnale PCC 7417</name>
    <dbReference type="NCBI Taxonomy" id="56107"/>
    <lineage>
        <taxon>Bacteria</taxon>
        <taxon>Bacillati</taxon>
        <taxon>Cyanobacteriota</taxon>
        <taxon>Cyanophyceae</taxon>
        <taxon>Nostocales</taxon>
        <taxon>Nostocaceae</taxon>
        <taxon>Cylindrospermum</taxon>
    </lineage>
</organism>
<gene>
    <name evidence="8" type="ORF">Cylst_6105</name>
</gene>
<feature type="region of interest" description="Disordered" evidence="5">
    <location>
        <begin position="191"/>
        <end position="217"/>
    </location>
</feature>
<feature type="domain" description="Peptidoglycan binding-like" evidence="7">
    <location>
        <begin position="69"/>
        <end position="125"/>
    </location>
</feature>
<sequence>MTKKHVQAETWNMRLWPSSILIFTCFSGLGFYPSYASTVTPNLAPKILELAQASSTVPPSSTDLSSGTQGPDVQVLQTQLKELGYYKGVVDGDYGESTGIAVAKFQQAKGLIADGIAGKTTRESLQAAITAKNSVVSTPKPTPKPITQPKQTRRGFIWWSLLGLGLLGTIGAILYLIRRFTRSPQIQESQTLERETLNAASQDPVTPPLPKSEDNAEEVTFIQTTARPTKLLPPEKTSRLAKLNIVDELIKDLHSPDPIKRRKAIWDLGQQGDSRAINPLVDLMIDADSQQHGLILAALAEIGIRTLKPMNRALAVSMQDESPDVRQNAIRDLARVYDMMGQMSQILRHAAEDTDPEVQATARYALNHLNRVRGLPKQEDQPEDTPQEPQP</sequence>
<dbReference type="HOGENOM" id="CLU_042015_0_0_3"/>
<evidence type="ECO:0000256" key="6">
    <source>
        <dbReference type="SAM" id="Phobius"/>
    </source>
</evidence>
<evidence type="ECO:0000259" key="7">
    <source>
        <dbReference type="Pfam" id="PF01471"/>
    </source>
</evidence>
<reference evidence="8 9" key="1">
    <citation type="submission" date="2012-06" db="EMBL/GenBank/DDBJ databases">
        <title>Finished chromosome of genome of Cylindrospermum stagnale PCC 7417.</title>
        <authorList>
            <consortium name="US DOE Joint Genome Institute"/>
            <person name="Gugger M."/>
            <person name="Coursin T."/>
            <person name="Rippka R."/>
            <person name="Tandeau De Marsac N."/>
            <person name="Huntemann M."/>
            <person name="Wei C.-L."/>
            <person name="Han J."/>
            <person name="Detter J.C."/>
            <person name="Han C."/>
            <person name="Tapia R."/>
            <person name="Chen A."/>
            <person name="Kyrpides N."/>
            <person name="Mavromatis K."/>
            <person name="Markowitz V."/>
            <person name="Szeto E."/>
            <person name="Ivanova N."/>
            <person name="Pagani I."/>
            <person name="Pati A."/>
            <person name="Goodwin L."/>
            <person name="Nordberg H.P."/>
            <person name="Cantor M.N."/>
            <person name="Hua S.X."/>
            <person name="Woyke T."/>
            <person name="Kerfeld C.A."/>
        </authorList>
    </citation>
    <scope>NUCLEOTIDE SEQUENCE [LARGE SCALE GENOMIC DNA]</scope>
    <source>
        <strain evidence="8 9">PCC 7417</strain>
    </source>
</reference>
<accession>K9X7N3</accession>
<dbReference type="SUPFAM" id="SSF48371">
    <property type="entry name" value="ARM repeat"/>
    <property type="match status" value="1"/>
</dbReference>
<dbReference type="InterPro" id="IPR011989">
    <property type="entry name" value="ARM-like"/>
</dbReference>
<comment type="similarity">
    <text evidence="1">Belongs to the CpcE/RpcE/PecE family.</text>
</comment>
<evidence type="ECO:0000256" key="4">
    <source>
        <dbReference type="ARBA" id="ARBA00023239"/>
    </source>
</evidence>
<dbReference type="InterPro" id="IPR002477">
    <property type="entry name" value="Peptidoglycan-bd-like"/>
</dbReference>
<dbReference type="GO" id="GO:0030089">
    <property type="term" value="C:phycobilisome"/>
    <property type="evidence" value="ECO:0007669"/>
    <property type="project" value="UniProtKB-KW"/>
</dbReference>
<evidence type="ECO:0000313" key="9">
    <source>
        <dbReference type="Proteomes" id="UP000010475"/>
    </source>
</evidence>
<evidence type="ECO:0000256" key="1">
    <source>
        <dbReference type="ARBA" id="ARBA00009299"/>
    </source>
</evidence>
<dbReference type="GO" id="GO:0016829">
    <property type="term" value="F:lyase activity"/>
    <property type="evidence" value="ECO:0007669"/>
    <property type="project" value="UniProtKB-KW"/>
</dbReference>
<keyword evidence="4" id="KW-0456">Lyase</keyword>
<dbReference type="SUPFAM" id="SSF47090">
    <property type="entry name" value="PGBD-like"/>
    <property type="match status" value="1"/>
</dbReference>
<dbReference type="AlphaFoldDB" id="K9X7N3"/>
<dbReference type="InterPro" id="IPR016024">
    <property type="entry name" value="ARM-type_fold"/>
</dbReference>
<evidence type="ECO:0000313" key="8">
    <source>
        <dbReference type="EMBL" id="AFZ28076.1"/>
    </source>
</evidence>
<proteinExistence type="inferred from homology"/>
<dbReference type="Pfam" id="PF01471">
    <property type="entry name" value="PG_binding_1"/>
    <property type="match status" value="1"/>
</dbReference>
<evidence type="ECO:0000256" key="2">
    <source>
        <dbReference type="ARBA" id="ARBA00022549"/>
    </source>
</evidence>
<dbReference type="RefSeq" id="WP_015211308.1">
    <property type="nucleotide sequence ID" value="NC_019757.1"/>
</dbReference>
<keyword evidence="9" id="KW-1185">Reference proteome</keyword>
<dbReference type="InterPro" id="IPR036366">
    <property type="entry name" value="PGBDSf"/>
</dbReference>
<dbReference type="eggNOG" id="COG3409">
    <property type="taxonomic scope" value="Bacteria"/>
</dbReference>
<dbReference type="PATRIC" id="fig|56107.3.peg.6710"/>
<keyword evidence="6" id="KW-0812">Transmembrane</keyword>
<dbReference type="eggNOG" id="COG1413">
    <property type="taxonomic scope" value="Bacteria"/>
</dbReference>
<evidence type="ECO:0000256" key="5">
    <source>
        <dbReference type="SAM" id="MobiDB-lite"/>
    </source>
</evidence>
<dbReference type="EMBL" id="CP003642">
    <property type="protein sequence ID" value="AFZ28076.1"/>
    <property type="molecule type" value="Genomic_DNA"/>
</dbReference>
<evidence type="ECO:0000256" key="3">
    <source>
        <dbReference type="ARBA" id="ARBA00022738"/>
    </source>
</evidence>